<proteinExistence type="predicted"/>
<feature type="region of interest" description="Disordered" evidence="1">
    <location>
        <begin position="82"/>
        <end position="102"/>
    </location>
</feature>
<feature type="transmembrane region" description="Helical" evidence="2">
    <location>
        <begin position="147"/>
        <end position="172"/>
    </location>
</feature>
<sequence length="515" mass="56331">MSTLAPAAAMVEDQSDQKERAKDKVACLLGSGHAEEEEGCHGVFSIVNPLEDIQALPASRLPQFGVPGAHAVRGPYRYAVTGPGRSVSSENPQAQHHEDQLQVSSAQLVVETDEENGIMEHSSSNGDAPTEVIEGKLMERQETHCRFIGWLLVFGCVLVLVVLLIFLIPVFMGEEGSADMEPVIMGTSNPTQEPHRQPALDIELPEVARRGIEEDAESPFFKAAQWLLHDPNYHLYSQEQKRQRFYLSMLYYATNGASWTNNSNWLSYETSECLWFARSSFPADSPYYEPNICQNGTVINLSLASNNLTGDFPLWYTSFLPKLKILDFGQNRIAGQLPTMTSISSLEVVIMSNNPLTGAPSISSGAMFDNLRVLKVDGTFIRGNNGGALPYITPKLEVFNCTAQPNDGLMWSSIGVLTNLQYLGWGHRVGNHGSIPTELGRATSLTEIDISSMTKLEGSIPSELGLLTHLAKLDISDTPITGAVPAELCHRIEDGLLELSVDCGDMLQCCPSSEV</sequence>
<keyword evidence="2" id="KW-0812">Transmembrane</keyword>
<dbReference type="AlphaFoldDB" id="A0A9N8EYN3"/>
<evidence type="ECO:0000313" key="3">
    <source>
        <dbReference type="EMBL" id="CAB9527986.1"/>
    </source>
</evidence>
<evidence type="ECO:0000256" key="1">
    <source>
        <dbReference type="SAM" id="MobiDB-lite"/>
    </source>
</evidence>
<comment type="caution">
    <text evidence="3">The sequence shown here is derived from an EMBL/GenBank/DDBJ whole genome shotgun (WGS) entry which is preliminary data.</text>
</comment>
<dbReference type="Proteomes" id="UP001153069">
    <property type="component" value="Unassembled WGS sequence"/>
</dbReference>
<protein>
    <submittedName>
        <fullName evidence="3">Leucine Rich Repeat</fullName>
    </submittedName>
</protein>
<dbReference type="EMBL" id="CAICTM010002118">
    <property type="protein sequence ID" value="CAB9527986.1"/>
    <property type="molecule type" value="Genomic_DNA"/>
</dbReference>
<dbReference type="InterPro" id="IPR052595">
    <property type="entry name" value="LRRC69/RLP"/>
</dbReference>
<dbReference type="Gene3D" id="3.80.10.10">
    <property type="entry name" value="Ribonuclease Inhibitor"/>
    <property type="match status" value="1"/>
</dbReference>
<dbReference type="InterPro" id="IPR032675">
    <property type="entry name" value="LRR_dom_sf"/>
</dbReference>
<evidence type="ECO:0000256" key="2">
    <source>
        <dbReference type="SAM" id="Phobius"/>
    </source>
</evidence>
<dbReference type="OrthoDB" id="195103at2759"/>
<name>A0A9N8EYN3_9STRA</name>
<reference evidence="3" key="1">
    <citation type="submission" date="2020-06" db="EMBL/GenBank/DDBJ databases">
        <authorList>
            <consortium name="Plant Systems Biology data submission"/>
        </authorList>
    </citation>
    <scope>NUCLEOTIDE SEQUENCE</scope>
    <source>
        <strain evidence="3">D6</strain>
    </source>
</reference>
<keyword evidence="4" id="KW-1185">Reference proteome</keyword>
<accession>A0A9N8EYN3</accession>
<dbReference type="SUPFAM" id="SSF52047">
    <property type="entry name" value="RNI-like"/>
    <property type="match status" value="1"/>
</dbReference>
<keyword evidence="2" id="KW-1133">Transmembrane helix</keyword>
<organism evidence="3 4">
    <name type="scientific">Seminavis robusta</name>
    <dbReference type="NCBI Taxonomy" id="568900"/>
    <lineage>
        <taxon>Eukaryota</taxon>
        <taxon>Sar</taxon>
        <taxon>Stramenopiles</taxon>
        <taxon>Ochrophyta</taxon>
        <taxon>Bacillariophyta</taxon>
        <taxon>Bacillariophyceae</taxon>
        <taxon>Bacillariophycidae</taxon>
        <taxon>Naviculales</taxon>
        <taxon>Naviculaceae</taxon>
        <taxon>Seminavis</taxon>
    </lineage>
</organism>
<keyword evidence="2" id="KW-0472">Membrane</keyword>
<evidence type="ECO:0000313" key="4">
    <source>
        <dbReference type="Proteomes" id="UP001153069"/>
    </source>
</evidence>
<dbReference type="PANTHER" id="PTHR48057">
    <property type="entry name" value="LEUCINE-RICH REPEAT SERINE/THREONINE-PROTEIN KINASE 1"/>
    <property type="match status" value="1"/>
</dbReference>
<gene>
    <name evidence="3" type="ORF">SEMRO_2120_G315390.1</name>
</gene>